<dbReference type="OMA" id="MCSISAN"/>
<sequence length="270" mass="30314">MGSVSHTEKPHAVCIPYPAQGHITPMLMLAKLLHHKGFYITFVNTDYNHRRLLKSRGPNSLDGLQDFKFRTIPDGLPYSDANCTQDIPALCESTSKNCLAPFCELISQLNSMAASPSSNMPPVSCIVSDAIMFFSVMAANEFKIPYAFIWTASACGYLGYFQYEHLIKKGLIPLKDMSQVTDGYLETTIRWTQEMTSIRLRDLPTFLRTTVRDDNTIIFVIQAMERSREASAIILNTVDAIEGDVQNDHLIDWGMCEAKRVVSLLFLGQC</sequence>
<dbReference type="FunFam" id="3.40.50.2000:FF:000055">
    <property type="entry name" value="Glycosyltransferase"/>
    <property type="match status" value="1"/>
</dbReference>
<evidence type="ECO:0000313" key="3">
    <source>
        <dbReference type="Proteomes" id="UP000029981"/>
    </source>
</evidence>
<keyword evidence="3" id="KW-1185">Reference proteome</keyword>
<reference evidence="2 3" key="2">
    <citation type="journal article" date="2009" name="PLoS ONE">
        <title>An integrated genetic and cytogenetic map of the cucumber genome.</title>
        <authorList>
            <person name="Ren Y."/>
            <person name="Zhang Z."/>
            <person name="Liu J."/>
            <person name="Staub J.E."/>
            <person name="Han Y."/>
            <person name="Cheng Z."/>
            <person name="Li X."/>
            <person name="Lu J."/>
            <person name="Miao H."/>
            <person name="Kang H."/>
            <person name="Xie B."/>
            <person name="Gu X."/>
            <person name="Wang X."/>
            <person name="Du Y."/>
            <person name="Jin W."/>
            <person name="Huang S."/>
        </authorList>
    </citation>
    <scope>NUCLEOTIDE SEQUENCE [LARGE SCALE GENOMIC DNA]</scope>
    <source>
        <strain evidence="3">cv. 9930</strain>
    </source>
</reference>
<comment type="similarity">
    <text evidence="1">Belongs to the UDP-glycosyltransferase family.</text>
</comment>
<dbReference type="Gramene" id="KGN43728">
    <property type="protein sequence ID" value="KGN43728"/>
    <property type="gene ID" value="Csa_7G063920"/>
</dbReference>
<dbReference type="PANTHER" id="PTHR11926:SF1498">
    <property type="entry name" value="GLYCOSYLTRANSFERASE"/>
    <property type="match status" value="1"/>
</dbReference>
<organism evidence="2 3">
    <name type="scientific">Cucumis sativus</name>
    <name type="common">Cucumber</name>
    <dbReference type="NCBI Taxonomy" id="3659"/>
    <lineage>
        <taxon>Eukaryota</taxon>
        <taxon>Viridiplantae</taxon>
        <taxon>Streptophyta</taxon>
        <taxon>Embryophyta</taxon>
        <taxon>Tracheophyta</taxon>
        <taxon>Spermatophyta</taxon>
        <taxon>Magnoliopsida</taxon>
        <taxon>eudicotyledons</taxon>
        <taxon>Gunneridae</taxon>
        <taxon>Pentapetalae</taxon>
        <taxon>rosids</taxon>
        <taxon>fabids</taxon>
        <taxon>Cucurbitales</taxon>
        <taxon>Cucurbitaceae</taxon>
        <taxon>Benincaseae</taxon>
        <taxon>Cucumis</taxon>
    </lineage>
</organism>
<name>A0A0A0K2K3_CUCSA</name>
<protein>
    <submittedName>
        <fullName evidence="2">Uncharacterized protein</fullName>
    </submittedName>
</protein>
<dbReference type="EMBL" id="CM002928">
    <property type="protein sequence ID" value="KGN43728.1"/>
    <property type="molecule type" value="Genomic_DNA"/>
</dbReference>
<reference evidence="2 3" key="4">
    <citation type="journal article" date="2011" name="BMC Genomics">
        <title>RNA-Seq improves annotation of protein-coding genes in the cucumber genome.</title>
        <authorList>
            <person name="Li Z."/>
            <person name="Zhang Z."/>
            <person name="Yan P."/>
            <person name="Huang S."/>
            <person name="Fei Z."/>
            <person name="Lin K."/>
        </authorList>
    </citation>
    <scope>NUCLEOTIDE SEQUENCE [LARGE SCALE GENOMIC DNA]</scope>
    <source>
        <strain evidence="3">cv. 9930</strain>
    </source>
</reference>
<dbReference type="eggNOG" id="KOG1192">
    <property type="taxonomic scope" value="Eukaryota"/>
</dbReference>
<accession>A0A0A0K2K3</accession>
<dbReference type="PANTHER" id="PTHR11926">
    <property type="entry name" value="GLUCOSYL/GLUCURONOSYL TRANSFERASES"/>
    <property type="match status" value="1"/>
</dbReference>
<dbReference type="Gene3D" id="3.40.50.2000">
    <property type="entry name" value="Glycogen Phosphorylase B"/>
    <property type="match status" value="1"/>
</dbReference>
<dbReference type="Proteomes" id="UP000029981">
    <property type="component" value="Chromosome 7"/>
</dbReference>
<reference evidence="2 3" key="3">
    <citation type="journal article" date="2010" name="BMC Genomics">
        <title>Transcriptome sequencing and comparative analysis of cucumber flowers with different sex types.</title>
        <authorList>
            <person name="Guo S."/>
            <person name="Zheng Y."/>
            <person name="Joung J.G."/>
            <person name="Liu S."/>
            <person name="Zhang Z."/>
            <person name="Crasta O.R."/>
            <person name="Sobral B.W."/>
            <person name="Xu Y."/>
            <person name="Huang S."/>
            <person name="Fei Z."/>
        </authorList>
    </citation>
    <scope>NUCLEOTIDE SEQUENCE [LARGE SCALE GENOMIC DNA]</scope>
    <source>
        <strain evidence="3">cv. 9930</strain>
    </source>
</reference>
<dbReference type="AlphaFoldDB" id="A0A0A0K2K3"/>
<evidence type="ECO:0000313" key="2">
    <source>
        <dbReference type="EMBL" id="KGN43728.1"/>
    </source>
</evidence>
<gene>
    <name evidence="2" type="ORF">Csa_7G063920</name>
</gene>
<reference evidence="2 3" key="1">
    <citation type="journal article" date="2009" name="Nat. Genet.">
        <title>The genome of the cucumber, Cucumis sativus L.</title>
        <authorList>
            <person name="Huang S."/>
            <person name="Li R."/>
            <person name="Zhang Z."/>
            <person name="Li L."/>
            <person name="Gu X."/>
            <person name="Fan W."/>
            <person name="Lucas W.J."/>
            <person name="Wang X."/>
            <person name="Xie B."/>
            <person name="Ni P."/>
            <person name="Ren Y."/>
            <person name="Zhu H."/>
            <person name="Li J."/>
            <person name="Lin K."/>
            <person name="Jin W."/>
            <person name="Fei Z."/>
            <person name="Li G."/>
            <person name="Staub J."/>
            <person name="Kilian A."/>
            <person name="van der Vossen E.A."/>
            <person name="Wu Y."/>
            <person name="Guo J."/>
            <person name="He J."/>
            <person name="Jia Z."/>
            <person name="Ren Y."/>
            <person name="Tian G."/>
            <person name="Lu Y."/>
            <person name="Ruan J."/>
            <person name="Qian W."/>
            <person name="Wang M."/>
            <person name="Huang Q."/>
            <person name="Li B."/>
            <person name="Xuan Z."/>
            <person name="Cao J."/>
            <person name="Asan"/>
            <person name="Wu Z."/>
            <person name="Zhang J."/>
            <person name="Cai Q."/>
            <person name="Bai Y."/>
            <person name="Zhao B."/>
            <person name="Han Y."/>
            <person name="Li Y."/>
            <person name="Li X."/>
            <person name="Wang S."/>
            <person name="Shi Q."/>
            <person name="Liu S."/>
            <person name="Cho W.K."/>
            <person name="Kim J.Y."/>
            <person name="Xu Y."/>
            <person name="Heller-Uszynska K."/>
            <person name="Miao H."/>
            <person name="Cheng Z."/>
            <person name="Zhang S."/>
            <person name="Wu J."/>
            <person name="Yang Y."/>
            <person name="Kang H."/>
            <person name="Li M."/>
            <person name="Liang H."/>
            <person name="Ren X."/>
            <person name="Shi Z."/>
            <person name="Wen M."/>
            <person name="Jian M."/>
            <person name="Yang H."/>
            <person name="Zhang G."/>
            <person name="Yang Z."/>
            <person name="Chen R."/>
            <person name="Liu S."/>
            <person name="Li J."/>
            <person name="Ma L."/>
            <person name="Liu H."/>
            <person name="Zhou Y."/>
            <person name="Zhao J."/>
            <person name="Fang X."/>
            <person name="Li G."/>
            <person name="Fang L."/>
            <person name="Li Y."/>
            <person name="Liu D."/>
            <person name="Zheng H."/>
            <person name="Zhang Y."/>
            <person name="Qin N."/>
            <person name="Li Z."/>
            <person name="Yang G."/>
            <person name="Yang S."/>
            <person name="Bolund L."/>
            <person name="Kristiansen K."/>
            <person name="Zheng H."/>
            <person name="Li S."/>
            <person name="Zhang X."/>
            <person name="Yang H."/>
            <person name="Wang J."/>
            <person name="Sun R."/>
            <person name="Zhang B."/>
            <person name="Jiang S."/>
            <person name="Wang J."/>
            <person name="Du Y."/>
            <person name="Li S."/>
        </authorList>
    </citation>
    <scope>NUCLEOTIDE SEQUENCE [LARGE SCALE GENOMIC DNA]</scope>
    <source>
        <strain evidence="3">cv. 9930</strain>
    </source>
</reference>
<evidence type="ECO:0000256" key="1">
    <source>
        <dbReference type="ARBA" id="ARBA00009995"/>
    </source>
</evidence>
<proteinExistence type="inferred from homology"/>
<dbReference type="SUPFAM" id="SSF53756">
    <property type="entry name" value="UDP-Glycosyltransferase/glycogen phosphorylase"/>
    <property type="match status" value="1"/>
</dbReference>
<dbReference type="STRING" id="3659.A0A0A0K2K3"/>